<dbReference type="SMART" id="SM00422">
    <property type="entry name" value="HTH_MERR"/>
    <property type="match status" value="1"/>
</dbReference>
<dbReference type="InterPro" id="IPR047057">
    <property type="entry name" value="MerR_fam"/>
</dbReference>
<accession>A0A543J457</accession>
<dbReference type="RefSeq" id="WP_142261316.1">
    <property type="nucleotide sequence ID" value="NZ_BMPV01000002.1"/>
</dbReference>
<protein>
    <submittedName>
        <fullName evidence="3">MerR-like DNA binding protein</fullName>
    </submittedName>
</protein>
<gene>
    <name evidence="3" type="ORF">FHX40_4384</name>
</gene>
<comment type="caution">
    <text evidence="3">The sequence shown here is derived from an EMBL/GenBank/DDBJ whole genome shotgun (WGS) entry which is preliminary data.</text>
</comment>
<name>A0A543J457_9ACTN</name>
<dbReference type="PANTHER" id="PTHR30204:SF98">
    <property type="entry name" value="HTH-TYPE TRANSCRIPTIONAL REGULATOR ADHR"/>
    <property type="match status" value="1"/>
</dbReference>
<proteinExistence type="predicted"/>
<dbReference type="Proteomes" id="UP000319213">
    <property type="component" value="Unassembled WGS sequence"/>
</dbReference>
<evidence type="ECO:0000256" key="1">
    <source>
        <dbReference type="ARBA" id="ARBA00023125"/>
    </source>
</evidence>
<dbReference type="Pfam" id="PF13411">
    <property type="entry name" value="MerR_1"/>
    <property type="match status" value="1"/>
</dbReference>
<evidence type="ECO:0000259" key="2">
    <source>
        <dbReference type="PROSITE" id="PS50937"/>
    </source>
</evidence>
<dbReference type="Gene3D" id="1.10.1660.10">
    <property type="match status" value="1"/>
</dbReference>
<organism evidence="3 4">
    <name type="scientific">Thermopolyspora flexuosa</name>
    <dbReference type="NCBI Taxonomy" id="103836"/>
    <lineage>
        <taxon>Bacteria</taxon>
        <taxon>Bacillati</taxon>
        <taxon>Actinomycetota</taxon>
        <taxon>Actinomycetes</taxon>
        <taxon>Streptosporangiales</taxon>
        <taxon>Streptosporangiaceae</taxon>
        <taxon>Thermopolyspora</taxon>
    </lineage>
</organism>
<dbReference type="InterPro" id="IPR000551">
    <property type="entry name" value="MerR-type_HTH_dom"/>
</dbReference>
<evidence type="ECO:0000313" key="3">
    <source>
        <dbReference type="EMBL" id="TQM77614.1"/>
    </source>
</evidence>
<reference evidence="3 4" key="1">
    <citation type="submission" date="2019-06" db="EMBL/GenBank/DDBJ databases">
        <title>Sequencing the genomes of 1000 actinobacteria strains.</title>
        <authorList>
            <person name="Klenk H.-P."/>
        </authorList>
    </citation>
    <scope>NUCLEOTIDE SEQUENCE [LARGE SCALE GENOMIC DNA]</scope>
    <source>
        <strain evidence="3 4">DSM 43186</strain>
    </source>
</reference>
<evidence type="ECO:0000313" key="4">
    <source>
        <dbReference type="Proteomes" id="UP000319213"/>
    </source>
</evidence>
<dbReference type="AlphaFoldDB" id="A0A543J457"/>
<dbReference type="InterPro" id="IPR009061">
    <property type="entry name" value="DNA-bd_dom_put_sf"/>
</dbReference>
<dbReference type="EMBL" id="VFPQ01000001">
    <property type="protein sequence ID" value="TQM77614.1"/>
    <property type="molecule type" value="Genomic_DNA"/>
</dbReference>
<sequence length="221" mass="24442">MRIGELSRRTGVPVPTIKFYLREGLLPPGELTSHNQARYTEAHVRRLRLIRALIEVGGLSVAATRDVLQKMYAPGMSVLDQAGKAQFAMGAPARPPVEDEAWRQAKAETENLLERLGWQVRETNPARQTLTSALAVLFRLNQTDQLELLDVYARAARQVAEAEIAQLLTQQDHDALLETAVIWTAVGDTVFGALRRFAQEDIAYGSGAVADPPARDEKDET</sequence>
<dbReference type="GO" id="GO:0003700">
    <property type="term" value="F:DNA-binding transcription factor activity"/>
    <property type="evidence" value="ECO:0007669"/>
    <property type="project" value="InterPro"/>
</dbReference>
<keyword evidence="1" id="KW-0238">DNA-binding</keyword>
<dbReference type="OrthoDB" id="5242095at2"/>
<dbReference type="GO" id="GO:0003677">
    <property type="term" value="F:DNA binding"/>
    <property type="evidence" value="ECO:0007669"/>
    <property type="project" value="UniProtKB-KW"/>
</dbReference>
<keyword evidence="4" id="KW-1185">Reference proteome</keyword>
<dbReference type="PROSITE" id="PS50937">
    <property type="entry name" value="HTH_MERR_2"/>
    <property type="match status" value="1"/>
</dbReference>
<dbReference type="PANTHER" id="PTHR30204">
    <property type="entry name" value="REDOX-CYCLING DRUG-SENSING TRANSCRIPTIONAL ACTIVATOR SOXR"/>
    <property type="match status" value="1"/>
</dbReference>
<dbReference type="SUPFAM" id="SSF46955">
    <property type="entry name" value="Putative DNA-binding domain"/>
    <property type="match status" value="1"/>
</dbReference>
<dbReference type="PRINTS" id="PR00040">
    <property type="entry name" value="HTHMERR"/>
</dbReference>
<dbReference type="CDD" id="cd04780">
    <property type="entry name" value="HTH_MerR-like_sg5"/>
    <property type="match status" value="1"/>
</dbReference>
<feature type="domain" description="HTH merR-type" evidence="2">
    <location>
        <begin position="1"/>
        <end position="70"/>
    </location>
</feature>